<name>A0A0A9FM02_ARUDO</name>
<proteinExistence type="predicted"/>
<evidence type="ECO:0000313" key="1">
    <source>
        <dbReference type="EMBL" id="JAE09318.1"/>
    </source>
</evidence>
<reference evidence="1" key="1">
    <citation type="submission" date="2014-09" db="EMBL/GenBank/DDBJ databases">
        <authorList>
            <person name="Magalhaes I.L.F."/>
            <person name="Oliveira U."/>
            <person name="Santos F.R."/>
            <person name="Vidigal T.H.D.A."/>
            <person name="Brescovit A.D."/>
            <person name="Santos A.J."/>
        </authorList>
    </citation>
    <scope>NUCLEOTIDE SEQUENCE</scope>
    <source>
        <tissue evidence="1">Shoot tissue taken approximately 20 cm above the soil surface</tissue>
    </source>
</reference>
<sequence length="33" mass="3814">MLERRELRLRFWAPRAADRPDVDGKESGKSDGV</sequence>
<dbReference type="EMBL" id="GBRH01188578">
    <property type="protein sequence ID" value="JAE09318.1"/>
    <property type="molecule type" value="Transcribed_RNA"/>
</dbReference>
<protein>
    <submittedName>
        <fullName evidence="1">INT2</fullName>
    </submittedName>
</protein>
<organism evidence="1">
    <name type="scientific">Arundo donax</name>
    <name type="common">Giant reed</name>
    <name type="synonym">Donax arundinaceus</name>
    <dbReference type="NCBI Taxonomy" id="35708"/>
    <lineage>
        <taxon>Eukaryota</taxon>
        <taxon>Viridiplantae</taxon>
        <taxon>Streptophyta</taxon>
        <taxon>Embryophyta</taxon>
        <taxon>Tracheophyta</taxon>
        <taxon>Spermatophyta</taxon>
        <taxon>Magnoliopsida</taxon>
        <taxon>Liliopsida</taxon>
        <taxon>Poales</taxon>
        <taxon>Poaceae</taxon>
        <taxon>PACMAD clade</taxon>
        <taxon>Arundinoideae</taxon>
        <taxon>Arundineae</taxon>
        <taxon>Arundo</taxon>
    </lineage>
</organism>
<reference evidence="1" key="2">
    <citation type="journal article" date="2015" name="Data Brief">
        <title>Shoot transcriptome of the giant reed, Arundo donax.</title>
        <authorList>
            <person name="Barrero R.A."/>
            <person name="Guerrero F.D."/>
            <person name="Moolhuijzen P."/>
            <person name="Goolsby J.A."/>
            <person name="Tidwell J."/>
            <person name="Bellgard S.E."/>
            <person name="Bellgard M.I."/>
        </authorList>
    </citation>
    <scope>NUCLEOTIDE SEQUENCE</scope>
    <source>
        <tissue evidence="1">Shoot tissue taken approximately 20 cm above the soil surface</tissue>
    </source>
</reference>
<dbReference type="AlphaFoldDB" id="A0A0A9FM02"/>
<accession>A0A0A9FM02</accession>